<protein>
    <recommendedName>
        <fullName evidence="4">Mediator of RNA polymerase II transcription subunit 11</fullName>
    </recommendedName>
    <alternativeName>
        <fullName evidence="4">Mediator complex subunit 11</fullName>
    </alternativeName>
</protein>
<dbReference type="Pfam" id="PF10280">
    <property type="entry name" value="Med11"/>
    <property type="match status" value="1"/>
</dbReference>
<dbReference type="EMBL" id="CP069034">
    <property type="protein sequence ID" value="QRD01175.1"/>
    <property type="molecule type" value="Genomic_DNA"/>
</dbReference>
<reference evidence="7" key="1">
    <citation type="journal article" date="2021" name="BMC Genomics">
        <title>Chromosome-level genome assembly and manually-curated proteome of model necrotroph Parastagonospora nodorum Sn15 reveals a genome-wide trove of candidate effector homologs, and redundancy of virulence-related functions within an accessory chromosome.</title>
        <authorList>
            <person name="Bertazzoni S."/>
            <person name="Jones D.A.B."/>
            <person name="Phan H.T."/>
            <person name="Tan K.-C."/>
            <person name="Hane J.K."/>
        </authorList>
    </citation>
    <scope>NUCLEOTIDE SEQUENCE [LARGE SCALE GENOMIC DNA]</scope>
    <source>
        <strain evidence="7">SN15 / ATCC MYA-4574 / FGSC 10173)</strain>
    </source>
</reference>
<dbReference type="KEGG" id="pno:SNOG_15781"/>
<accession>A0A7U2I473</accession>
<keyword evidence="4" id="KW-0805">Transcription regulation</keyword>
<evidence type="ECO:0000313" key="6">
    <source>
        <dbReference type="EMBL" id="QRD01175.1"/>
    </source>
</evidence>
<dbReference type="OMA" id="PFQHDAM"/>
<evidence type="ECO:0000256" key="4">
    <source>
        <dbReference type="RuleBase" id="RU364147"/>
    </source>
</evidence>
<dbReference type="VEuPathDB" id="FungiDB:JI435_157810"/>
<evidence type="ECO:0000256" key="5">
    <source>
        <dbReference type="SAM" id="MobiDB-lite"/>
    </source>
</evidence>
<proteinExistence type="inferred from homology"/>
<comment type="subunit">
    <text evidence="4">Component of the Mediator complex.</text>
</comment>
<keyword evidence="3 4" id="KW-0539">Nucleus</keyword>
<evidence type="ECO:0000313" key="7">
    <source>
        <dbReference type="Proteomes" id="UP000663193"/>
    </source>
</evidence>
<dbReference type="GO" id="GO:0003712">
    <property type="term" value="F:transcription coregulator activity"/>
    <property type="evidence" value="ECO:0007669"/>
    <property type="project" value="InterPro"/>
</dbReference>
<dbReference type="Proteomes" id="UP000663193">
    <property type="component" value="Chromosome 12"/>
</dbReference>
<evidence type="ECO:0000256" key="1">
    <source>
        <dbReference type="ARBA" id="ARBA00004123"/>
    </source>
</evidence>
<dbReference type="OrthoDB" id="5418434at2759"/>
<dbReference type="InterPro" id="IPR019404">
    <property type="entry name" value="Mediator_Med11"/>
</dbReference>
<comment type="function">
    <text evidence="4">Component of the Mediator complex, a coactivator involved in the regulated transcription of nearly all RNA polymerase II-dependent genes. Mediator functions as a bridge to convey information from gene-specific regulatory proteins to the basal RNA polymerase II transcription machinery. Mediator is recruited to promoters by direct interactions with regulatory proteins and serves as a scaffold for the assembly of a functional pre-initiation complex with RNA polymerase II and the general transcription factors.</text>
</comment>
<keyword evidence="4" id="KW-0804">Transcription</keyword>
<dbReference type="AlphaFoldDB" id="A0A7U2I473"/>
<organism evidence="6 7">
    <name type="scientific">Phaeosphaeria nodorum (strain SN15 / ATCC MYA-4574 / FGSC 10173)</name>
    <name type="common">Glume blotch fungus</name>
    <name type="synonym">Parastagonospora nodorum</name>
    <dbReference type="NCBI Taxonomy" id="321614"/>
    <lineage>
        <taxon>Eukaryota</taxon>
        <taxon>Fungi</taxon>
        <taxon>Dikarya</taxon>
        <taxon>Ascomycota</taxon>
        <taxon>Pezizomycotina</taxon>
        <taxon>Dothideomycetes</taxon>
        <taxon>Pleosporomycetidae</taxon>
        <taxon>Pleosporales</taxon>
        <taxon>Pleosporineae</taxon>
        <taxon>Phaeosphaeriaceae</taxon>
        <taxon>Parastagonospora</taxon>
    </lineage>
</organism>
<sequence>MSTEADQAIKEQTSTPAQSGLQSKSSPAQQSQTYNQIAATHIDKLSKINEQIPKLLTYFAAAISQLTNNPVETPAQKDQPDTRQAREQALWMQTVFVGLSINQIREALLTQISDLERYGVIPATQAKYTAQQIGKNAPQHDPEASVKNGGYGDFDVGVLNARAASGQVGGEDVLDRVKAIVEELKKRDEGEEDGEKMAVDG</sequence>
<feature type="region of interest" description="Disordered" evidence="5">
    <location>
        <begin position="1"/>
        <end position="35"/>
    </location>
</feature>
<evidence type="ECO:0000256" key="3">
    <source>
        <dbReference type="ARBA" id="ARBA00023242"/>
    </source>
</evidence>
<gene>
    <name evidence="4" type="primary">MED11</name>
    <name evidence="6" type="ORF">JI435_157810</name>
</gene>
<dbReference type="GO" id="GO:0016592">
    <property type="term" value="C:mediator complex"/>
    <property type="evidence" value="ECO:0007669"/>
    <property type="project" value="InterPro"/>
</dbReference>
<dbReference type="GO" id="GO:0006357">
    <property type="term" value="P:regulation of transcription by RNA polymerase II"/>
    <property type="evidence" value="ECO:0007669"/>
    <property type="project" value="InterPro"/>
</dbReference>
<keyword evidence="7" id="KW-1185">Reference proteome</keyword>
<name>A0A7U2I473_PHANO</name>
<evidence type="ECO:0000256" key="2">
    <source>
        <dbReference type="ARBA" id="ARBA00008186"/>
    </source>
</evidence>
<dbReference type="RefSeq" id="XP_001805919.1">
    <property type="nucleotide sequence ID" value="XM_001805867.1"/>
</dbReference>
<comment type="similarity">
    <text evidence="2 4">Belongs to the Mediator complex subunit 11 family.</text>
</comment>
<comment type="subcellular location">
    <subcellularLocation>
        <location evidence="1 4">Nucleus</location>
    </subcellularLocation>
</comment>
<keyword evidence="4" id="KW-0010">Activator</keyword>